<comment type="caution">
    <text evidence="6">The sequence shown here is derived from an EMBL/GenBank/DDBJ whole genome shotgun (WGS) entry which is preliminary data.</text>
</comment>
<proteinExistence type="inferred from homology"/>
<dbReference type="Pfam" id="PF02156">
    <property type="entry name" value="Glyco_hydro_26"/>
    <property type="match status" value="1"/>
</dbReference>
<sequence>MADPKATKETVALFQNLDKLAKKHILFGHQHATEYGHGWTGEPNRSDVKSVCGSNPAVIGVDFSGLSGRPKESIERTKESLRKQIVDTYDRGGVTTAAWHFSNPASGGGFYWRDSVSAPAVALLIPGGSHHEKYKEILRTVGDLAKSVKGKDGKLAPLIFRPYHEFDGGWFWWGKPHCKREDFISLWRFTVSYLRDSLEVHNFLYAFSPDCTFKSEADYLERYPGDEWVDMVGVDNYADFGRDGRYNLEAGIRKLKIVSDYARKSGKLAAFTETGLESIPNPTWWTATLLKALRSQDMRLTYVLVWRNDARSPTHYYAPYPGHSSVPDFLQFYQDPYTLFETDLRNVYRKKLL</sequence>
<feature type="active site" description="Nucleophile" evidence="4">
    <location>
        <position position="273"/>
    </location>
</feature>
<dbReference type="PRINTS" id="PR00739">
    <property type="entry name" value="GLHYDRLASE26"/>
</dbReference>
<feature type="domain" description="GH26" evidence="5">
    <location>
        <begin position="8"/>
        <end position="342"/>
    </location>
</feature>
<dbReference type="InterPro" id="IPR016714">
    <property type="entry name" value="MANB/E"/>
</dbReference>
<dbReference type="InterPro" id="IPR022790">
    <property type="entry name" value="GH26_dom"/>
</dbReference>
<evidence type="ECO:0000256" key="3">
    <source>
        <dbReference type="ARBA" id="ARBA00023295"/>
    </source>
</evidence>
<organism evidence="6 7">
    <name type="scientific">Spirosoma soli</name>
    <dbReference type="NCBI Taxonomy" id="1770529"/>
    <lineage>
        <taxon>Bacteria</taxon>
        <taxon>Pseudomonadati</taxon>
        <taxon>Bacteroidota</taxon>
        <taxon>Cytophagia</taxon>
        <taxon>Cytophagales</taxon>
        <taxon>Cytophagaceae</taxon>
        <taxon>Spirosoma</taxon>
    </lineage>
</organism>
<comment type="similarity">
    <text evidence="1 4">Belongs to the glycosyl hydrolase 26 family.</text>
</comment>
<reference evidence="7" key="1">
    <citation type="journal article" date="2019" name="Int. J. Syst. Evol. Microbiol.">
        <title>The Global Catalogue of Microorganisms (GCM) 10K type strain sequencing project: providing services to taxonomists for standard genome sequencing and annotation.</title>
        <authorList>
            <consortium name="The Broad Institute Genomics Platform"/>
            <consortium name="The Broad Institute Genome Sequencing Center for Infectious Disease"/>
            <person name="Wu L."/>
            <person name="Ma J."/>
        </authorList>
    </citation>
    <scope>NUCLEOTIDE SEQUENCE [LARGE SCALE GENOMIC DNA]</scope>
    <source>
        <strain evidence="7">KCTC 42805</strain>
    </source>
</reference>
<dbReference type="InterPro" id="IPR000805">
    <property type="entry name" value="Glyco_hydro_26"/>
</dbReference>
<dbReference type="PANTHER" id="PTHR40079:SF4">
    <property type="entry name" value="GH26 DOMAIN-CONTAINING PROTEIN-RELATED"/>
    <property type="match status" value="1"/>
</dbReference>
<evidence type="ECO:0000313" key="7">
    <source>
        <dbReference type="Proteomes" id="UP001597469"/>
    </source>
</evidence>
<dbReference type="PANTHER" id="PTHR40079">
    <property type="entry name" value="MANNAN ENDO-1,4-BETA-MANNOSIDASE E-RELATED"/>
    <property type="match status" value="1"/>
</dbReference>
<feature type="active site" description="Proton donor" evidence="4">
    <location>
        <position position="165"/>
    </location>
</feature>
<dbReference type="EMBL" id="JBHULN010000004">
    <property type="protein sequence ID" value="MFD2570841.1"/>
    <property type="molecule type" value="Genomic_DNA"/>
</dbReference>
<evidence type="ECO:0000313" key="6">
    <source>
        <dbReference type="EMBL" id="MFD2570841.1"/>
    </source>
</evidence>
<dbReference type="RefSeq" id="WP_381521914.1">
    <property type="nucleotide sequence ID" value="NZ_JBHULN010000004.1"/>
</dbReference>
<keyword evidence="2 4" id="KW-0378">Hydrolase</keyword>
<dbReference type="GO" id="GO:0016787">
    <property type="term" value="F:hydrolase activity"/>
    <property type="evidence" value="ECO:0007669"/>
    <property type="project" value="UniProtKB-KW"/>
</dbReference>
<dbReference type="InterPro" id="IPR017853">
    <property type="entry name" value="GH"/>
</dbReference>
<dbReference type="PIRSF" id="PIRSF018168">
    <property type="entry name" value="Mannan-1_4-beta-mannosidase"/>
    <property type="match status" value="1"/>
</dbReference>
<evidence type="ECO:0000256" key="1">
    <source>
        <dbReference type="ARBA" id="ARBA00007754"/>
    </source>
</evidence>
<keyword evidence="3 4" id="KW-0326">Glycosidase</keyword>
<dbReference type="PROSITE" id="PS51764">
    <property type="entry name" value="GH26"/>
    <property type="match status" value="1"/>
</dbReference>
<keyword evidence="7" id="KW-1185">Reference proteome</keyword>
<evidence type="ECO:0000256" key="2">
    <source>
        <dbReference type="ARBA" id="ARBA00022801"/>
    </source>
</evidence>
<dbReference type="Proteomes" id="UP001597469">
    <property type="component" value="Unassembled WGS sequence"/>
</dbReference>
<evidence type="ECO:0000259" key="5">
    <source>
        <dbReference type="PROSITE" id="PS51764"/>
    </source>
</evidence>
<dbReference type="Gene3D" id="3.20.20.80">
    <property type="entry name" value="Glycosidases"/>
    <property type="match status" value="1"/>
</dbReference>
<evidence type="ECO:0000256" key="4">
    <source>
        <dbReference type="PROSITE-ProRule" id="PRU01100"/>
    </source>
</evidence>
<gene>
    <name evidence="6" type="ORF">ACFSUS_09375</name>
</gene>
<name>A0ABW5M2N3_9BACT</name>
<dbReference type="SUPFAM" id="SSF51445">
    <property type="entry name" value="(Trans)glycosidases"/>
    <property type="match status" value="1"/>
</dbReference>
<accession>A0ABW5M2N3</accession>
<protein>
    <submittedName>
        <fullName evidence="6">Glycoside hydrolase family 26 protein</fullName>
    </submittedName>
</protein>